<comment type="similarity">
    <text evidence="1">Belongs to the GTP cyclohydrolase I type 2/NIF3 family.</text>
</comment>
<evidence type="ECO:0000256" key="1">
    <source>
        <dbReference type="ARBA" id="ARBA00006964"/>
    </source>
</evidence>
<dbReference type="GeneID" id="54303066"/>
<dbReference type="EMBL" id="ML995476">
    <property type="protein sequence ID" value="KAF2146252.1"/>
    <property type="molecule type" value="Genomic_DNA"/>
</dbReference>
<dbReference type="Gene3D" id="3.40.1390.30">
    <property type="entry name" value="NIF3 (NGG1p interacting factor 3)-like"/>
    <property type="match status" value="1"/>
</dbReference>
<keyword evidence="3" id="KW-1185">Reference proteome</keyword>
<dbReference type="AlphaFoldDB" id="A0A6A6BQ49"/>
<reference evidence="2" key="1">
    <citation type="journal article" date="2020" name="Stud. Mycol.">
        <title>101 Dothideomycetes genomes: a test case for predicting lifestyles and emergence of pathogens.</title>
        <authorList>
            <person name="Haridas S."/>
            <person name="Albert R."/>
            <person name="Binder M."/>
            <person name="Bloem J."/>
            <person name="Labutti K."/>
            <person name="Salamov A."/>
            <person name="Andreopoulos B."/>
            <person name="Baker S."/>
            <person name="Barry K."/>
            <person name="Bills G."/>
            <person name="Bluhm B."/>
            <person name="Cannon C."/>
            <person name="Castanera R."/>
            <person name="Culley D."/>
            <person name="Daum C."/>
            <person name="Ezra D."/>
            <person name="Gonzalez J."/>
            <person name="Henrissat B."/>
            <person name="Kuo A."/>
            <person name="Liang C."/>
            <person name="Lipzen A."/>
            <person name="Lutzoni F."/>
            <person name="Magnuson J."/>
            <person name="Mondo S."/>
            <person name="Nolan M."/>
            <person name="Ohm R."/>
            <person name="Pangilinan J."/>
            <person name="Park H.-J."/>
            <person name="Ramirez L."/>
            <person name="Alfaro M."/>
            <person name="Sun H."/>
            <person name="Tritt A."/>
            <person name="Yoshinaga Y."/>
            <person name="Zwiers L.-H."/>
            <person name="Turgeon B."/>
            <person name="Goodwin S."/>
            <person name="Spatafora J."/>
            <person name="Crous P."/>
            <person name="Grigoriev I."/>
        </authorList>
    </citation>
    <scope>NUCLEOTIDE SEQUENCE</scope>
    <source>
        <strain evidence="2">CBS 121167</strain>
    </source>
</reference>
<dbReference type="SUPFAM" id="SSF102705">
    <property type="entry name" value="NIF3 (NGG1p interacting factor 3)-like"/>
    <property type="match status" value="1"/>
</dbReference>
<dbReference type="RefSeq" id="XP_033401961.1">
    <property type="nucleotide sequence ID" value="XM_033545558.1"/>
</dbReference>
<dbReference type="InterPro" id="IPR036069">
    <property type="entry name" value="DUF34/NIF3_sf"/>
</dbReference>
<proteinExistence type="inferred from homology"/>
<evidence type="ECO:0000313" key="2">
    <source>
        <dbReference type="EMBL" id="KAF2146252.1"/>
    </source>
</evidence>
<evidence type="ECO:0000313" key="3">
    <source>
        <dbReference type="Proteomes" id="UP000799438"/>
    </source>
</evidence>
<dbReference type="OrthoDB" id="2592744at2759"/>
<dbReference type="InterPro" id="IPR002678">
    <property type="entry name" value="DUF34/NIF3"/>
</dbReference>
<gene>
    <name evidence="2" type="ORF">K452DRAFT_348827</name>
</gene>
<accession>A0A6A6BQ49</accession>
<protein>
    <submittedName>
        <fullName evidence="2">Uncharacterized protein</fullName>
    </submittedName>
</protein>
<dbReference type="Proteomes" id="UP000799438">
    <property type="component" value="Unassembled WGS sequence"/>
</dbReference>
<sequence length="282" mass="30903">MQQQVITHAQLIRLLSSYLPPRPNDVSFLYHTPRHSYDQTTSPVSHVVLSVTPTPGVYAAINNRPHASPPPVCFLHRPWGLDRRAIPRGALVLASHVAFDAFLTVGWNVSLAERLDLRVEEAVCVRGYKSDVERPIGLVAPLRSDGGSSLEILVEQIKHQFGGFGDLHIPASWHGSCTDKPTVTVMAIMNAFNADEVSRALATACSQDWISNTGDGKNVLYVTGQARESGLKAASIANMPVVSVGHRACEDYGIRFLASKLRECFPAIIVEEIYENEEPRVA</sequence>
<organism evidence="2 3">
    <name type="scientific">Aplosporella prunicola CBS 121167</name>
    <dbReference type="NCBI Taxonomy" id="1176127"/>
    <lineage>
        <taxon>Eukaryota</taxon>
        <taxon>Fungi</taxon>
        <taxon>Dikarya</taxon>
        <taxon>Ascomycota</taxon>
        <taxon>Pezizomycotina</taxon>
        <taxon>Dothideomycetes</taxon>
        <taxon>Dothideomycetes incertae sedis</taxon>
        <taxon>Botryosphaeriales</taxon>
        <taxon>Aplosporellaceae</taxon>
        <taxon>Aplosporella</taxon>
    </lineage>
</organism>
<name>A0A6A6BQ49_9PEZI</name>
<dbReference type="Pfam" id="PF01784">
    <property type="entry name" value="DUF34_NIF3"/>
    <property type="match status" value="1"/>
</dbReference>